<proteinExistence type="predicted"/>
<gene>
    <name evidence="1" type="ORF">D9613_003641</name>
</gene>
<reference evidence="1 2" key="1">
    <citation type="submission" date="2019-12" db="EMBL/GenBank/DDBJ databases">
        <authorList>
            <person name="Floudas D."/>
            <person name="Bentzer J."/>
            <person name="Ahren D."/>
            <person name="Johansson T."/>
            <person name="Persson P."/>
            <person name="Tunlid A."/>
        </authorList>
    </citation>
    <scope>NUCLEOTIDE SEQUENCE [LARGE SCALE GENOMIC DNA]</scope>
    <source>
        <strain evidence="1 2">CBS 102.39</strain>
    </source>
</reference>
<evidence type="ECO:0000313" key="2">
    <source>
        <dbReference type="Proteomes" id="UP000521872"/>
    </source>
</evidence>
<protein>
    <submittedName>
        <fullName evidence="1">Uncharacterized protein</fullName>
    </submittedName>
</protein>
<dbReference type="GO" id="GO:0051607">
    <property type="term" value="P:defense response to virus"/>
    <property type="evidence" value="ECO:0007669"/>
    <property type="project" value="InterPro"/>
</dbReference>
<dbReference type="GO" id="GO:0007259">
    <property type="term" value="P:cell surface receptor signaling pathway via JAK-STAT"/>
    <property type="evidence" value="ECO:0007669"/>
    <property type="project" value="InterPro"/>
</dbReference>
<accession>A0A8H4QJ46</accession>
<dbReference type="InterPro" id="IPR040521">
    <property type="entry name" value="KDZ"/>
</dbReference>
<dbReference type="EMBL" id="JAACJL010000057">
    <property type="protein sequence ID" value="KAF4611680.1"/>
    <property type="molecule type" value="Genomic_DNA"/>
</dbReference>
<dbReference type="Pfam" id="PF15177">
    <property type="entry name" value="IL28A"/>
    <property type="match status" value="1"/>
</dbReference>
<name>A0A8H4QJ46_9AGAR</name>
<dbReference type="Pfam" id="PF18758">
    <property type="entry name" value="KDZ"/>
    <property type="match status" value="1"/>
</dbReference>
<sequence length="518" mass="59163">MEGIQPVKLVHVVPKFHLQAHIPKCQSSFSFHFTPKTAHTDGEAPERCWFPSNNLAKSTKRMGPGSRRDTHDDHYGDANFQKIVGLPETFVRKSAEALSARTEHVEAFIEFDAALPVEDTMEWTKMVQAWEEDSTKPNPFELPRGYKVSENDVRLQLAQQDAADLAKGTSVAVHQDISPSVLVSHGLQLQELQIRLASDIQELGPHSTSLQRSKVLERGNALKRRIDAWISVQHLYAPGIAMIRQREDEATTTPVAVPDIPLFLPSFSAETIACSSTLLSREWELRYAQAHERLNTLRGNLLLRAHMYKSKWQHSRGTRMQTRSLSLLSNVDKRIAECTKSYKETYAALSRLAVPLRKVGWQMDLRPLLDSDVVSIADPDETRSEGRRLMSWIWKVHGTGDDATKSTQAVLRIEWCKARARAHRWQEECVLLAEEMRRVLAYSKWEEDEWRSRTIQIRDSVTMTGKMDAISEGKYAYALRQAAIRHEMGLRCVNQWKGLTEKLTTMQDRDAYINVECH</sequence>
<keyword evidence="2" id="KW-1185">Reference proteome</keyword>
<dbReference type="GO" id="GO:0050778">
    <property type="term" value="P:positive regulation of immune response"/>
    <property type="evidence" value="ECO:0007669"/>
    <property type="project" value="InterPro"/>
</dbReference>
<comment type="caution">
    <text evidence="1">The sequence shown here is derived from an EMBL/GenBank/DDBJ whole genome shotgun (WGS) entry which is preliminary data.</text>
</comment>
<dbReference type="InterPro" id="IPR029177">
    <property type="entry name" value="INF_lambda"/>
</dbReference>
<dbReference type="Proteomes" id="UP000521872">
    <property type="component" value="Unassembled WGS sequence"/>
</dbReference>
<dbReference type="AlphaFoldDB" id="A0A8H4QJ46"/>
<organism evidence="1 2">
    <name type="scientific">Agrocybe pediades</name>
    <dbReference type="NCBI Taxonomy" id="84607"/>
    <lineage>
        <taxon>Eukaryota</taxon>
        <taxon>Fungi</taxon>
        <taxon>Dikarya</taxon>
        <taxon>Basidiomycota</taxon>
        <taxon>Agaricomycotina</taxon>
        <taxon>Agaricomycetes</taxon>
        <taxon>Agaricomycetidae</taxon>
        <taxon>Agaricales</taxon>
        <taxon>Agaricineae</taxon>
        <taxon>Strophariaceae</taxon>
        <taxon>Agrocybe</taxon>
    </lineage>
</organism>
<evidence type="ECO:0000313" key="1">
    <source>
        <dbReference type="EMBL" id="KAF4611680.1"/>
    </source>
</evidence>